<dbReference type="EMBL" id="JACAZH010000011">
    <property type="protein sequence ID" value="KAF7354845.1"/>
    <property type="molecule type" value="Genomic_DNA"/>
</dbReference>
<dbReference type="SUPFAM" id="SSF51045">
    <property type="entry name" value="WW domain"/>
    <property type="match status" value="1"/>
</dbReference>
<reference evidence="3" key="1">
    <citation type="submission" date="2020-05" db="EMBL/GenBank/DDBJ databases">
        <title>Mycena genomes resolve the evolution of fungal bioluminescence.</title>
        <authorList>
            <person name="Tsai I.J."/>
        </authorList>
    </citation>
    <scope>NUCLEOTIDE SEQUENCE</scope>
    <source>
        <strain evidence="3">160909Yilan</strain>
    </source>
</reference>
<feature type="region of interest" description="Disordered" evidence="1">
    <location>
        <begin position="41"/>
        <end position="173"/>
    </location>
</feature>
<dbReference type="SMART" id="SM00456">
    <property type="entry name" value="WW"/>
    <property type="match status" value="1"/>
</dbReference>
<name>A0A8H6YB41_9AGAR</name>
<dbReference type="Gene3D" id="2.20.70.10">
    <property type="match status" value="1"/>
</dbReference>
<feature type="compositionally biased region" description="Low complexity" evidence="1">
    <location>
        <begin position="74"/>
        <end position="85"/>
    </location>
</feature>
<accession>A0A8H6YB41</accession>
<dbReference type="OrthoDB" id="2367685at2759"/>
<evidence type="ECO:0000259" key="2">
    <source>
        <dbReference type="SMART" id="SM00456"/>
    </source>
</evidence>
<dbReference type="Proteomes" id="UP000623467">
    <property type="component" value="Unassembled WGS sequence"/>
</dbReference>
<protein>
    <submittedName>
        <fullName evidence="3">WW domain-containing protein</fullName>
    </submittedName>
</protein>
<evidence type="ECO:0000256" key="1">
    <source>
        <dbReference type="SAM" id="MobiDB-lite"/>
    </source>
</evidence>
<dbReference type="AlphaFoldDB" id="A0A8H6YB41"/>
<dbReference type="InterPro" id="IPR001202">
    <property type="entry name" value="WW_dom"/>
</dbReference>
<gene>
    <name evidence="3" type="ORF">MSAN_01399000</name>
</gene>
<feature type="compositionally biased region" description="Pro residues" evidence="1">
    <location>
        <begin position="115"/>
        <end position="124"/>
    </location>
</feature>
<feature type="compositionally biased region" description="Low complexity" evidence="1">
    <location>
        <begin position="137"/>
        <end position="146"/>
    </location>
</feature>
<evidence type="ECO:0000313" key="4">
    <source>
        <dbReference type="Proteomes" id="UP000623467"/>
    </source>
</evidence>
<proteinExistence type="predicted"/>
<keyword evidence="4" id="KW-1185">Reference proteome</keyword>
<feature type="domain" description="WW" evidence="2">
    <location>
        <begin position="14"/>
        <end position="49"/>
    </location>
</feature>
<comment type="caution">
    <text evidence="3">The sequence shown here is derived from an EMBL/GenBank/DDBJ whole genome shotgun (WGS) entry which is preliminary data.</text>
</comment>
<organism evidence="3 4">
    <name type="scientific">Mycena sanguinolenta</name>
    <dbReference type="NCBI Taxonomy" id="230812"/>
    <lineage>
        <taxon>Eukaryota</taxon>
        <taxon>Fungi</taxon>
        <taxon>Dikarya</taxon>
        <taxon>Basidiomycota</taxon>
        <taxon>Agaricomycotina</taxon>
        <taxon>Agaricomycetes</taxon>
        <taxon>Agaricomycetidae</taxon>
        <taxon>Agaricales</taxon>
        <taxon>Marasmiineae</taxon>
        <taxon>Mycenaceae</taxon>
        <taxon>Mycena</taxon>
    </lineage>
</organism>
<evidence type="ECO:0000313" key="3">
    <source>
        <dbReference type="EMBL" id="KAF7354845.1"/>
    </source>
</evidence>
<dbReference type="InterPro" id="IPR036020">
    <property type="entry name" value="WW_dom_sf"/>
</dbReference>
<sequence>MSQPPPYPNPDTRQLPDGWVSQWDANYNAWFYINTLAQPPVPTWDHPLGPAPGAYSSPQGAFPEPQHASPYPEAASPFPSQQSASPYPPQQGGGAYSPGYPQPSPSPGYNQSVPPQYPAGPPPQDGKGLLSGLFGGQTQPQPQQQPVYAMSSPPPPPPQKHGIGMSTVAIGLG</sequence>